<keyword evidence="7" id="KW-1185">Reference proteome</keyword>
<evidence type="ECO:0000313" key="6">
    <source>
        <dbReference type="EMBL" id="CAG2246615.1"/>
    </source>
</evidence>
<dbReference type="PANTHER" id="PTHR12606">
    <property type="entry name" value="SENTRIN/SUMO-SPECIFIC PROTEASE"/>
    <property type="match status" value="1"/>
</dbReference>
<comment type="similarity">
    <text evidence="1">Belongs to the peptidase C48 family.</text>
</comment>
<reference evidence="6" key="1">
    <citation type="submission" date="2021-03" db="EMBL/GenBank/DDBJ databases">
        <authorList>
            <person name="Bekaert M."/>
        </authorList>
    </citation>
    <scope>NUCLEOTIDE SEQUENCE</scope>
</reference>
<keyword evidence="2" id="KW-0645">Protease</keyword>
<dbReference type="PANTHER" id="PTHR12606:SF141">
    <property type="entry name" value="GH15225P-RELATED"/>
    <property type="match status" value="1"/>
</dbReference>
<dbReference type="PROSITE" id="PS50600">
    <property type="entry name" value="ULP_PROTEASE"/>
    <property type="match status" value="1"/>
</dbReference>
<dbReference type="OrthoDB" id="1939479at2759"/>
<organism evidence="6 7">
    <name type="scientific">Mytilus edulis</name>
    <name type="common">Blue mussel</name>
    <dbReference type="NCBI Taxonomy" id="6550"/>
    <lineage>
        <taxon>Eukaryota</taxon>
        <taxon>Metazoa</taxon>
        <taxon>Spiralia</taxon>
        <taxon>Lophotrochozoa</taxon>
        <taxon>Mollusca</taxon>
        <taxon>Bivalvia</taxon>
        <taxon>Autobranchia</taxon>
        <taxon>Pteriomorphia</taxon>
        <taxon>Mytilida</taxon>
        <taxon>Mytiloidea</taxon>
        <taxon>Mytilidae</taxon>
        <taxon>Mytilinae</taxon>
        <taxon>Mytilus</taxon>
    </lineage>
</organism>
<sequence>MSTKQRHVTFSDEYNFSVQTDNFTELEPTNFLVGNECISLALTSEQQNIIAHFDAPIMNQKIQMDRDEMLKFHSGHFSDKHIDCFFMTICNENLNYSFMPAAWFRSKLLQFSVNPIESNMSWFDKELVLIPVNTDNHWLLLAIQVQNRVILYLDPLGHPVRSNIVNRLYNFTLFQSLIETKESPNENWNVLDLMKSGHFPRQSDFSSCGAMVCLYSKMLVSGATVMEAGASGKDVRMFLLNEVIQALYKNKEDSFGLQTIIFAHDMDDIVHGIVTNTENNERHNRFMENPEKMDLECTTGFGSTFLSREELEMIKEHLLWRYFVRKKSAKMFTCDTRVCTFVDATFLNNKLSNNLTYGLIYLSEVLVKEVL</sequence>
<dbReference type="Proteomes" id="UP000683360">
    <property type="component" value="Unassembled WGS sequence"/>
</dbReference>
<evidence type="ECO:0000256" key="4">
    <source>
        <dbReference type="ARBA" id="ARBA00022807"/>
    </source>
</evidence>
<feature type="domain" description="Ubiquitin-like protease family profile" evidence="5">
    <location>
        <begin position="16"/>
        <end position="219"/>
    </location>
</feature>
<dbReference type="InterPro" id="IPR003653">
    <property type="entry name" value="Peptidase_C48_C"/>
</dbReference>
<keyword evidence="4" id="KW-0788">Thiol protease</keyword>
<evidence type="ECO:0000259" key="5">
    <source>
        <dbReference type="PROSITE" id="PS50600"/>
    </source>
</evidence>
<evidence type="ECO:0000313" key="7">
    <source>
        <dbReference type="Proteomes" id="UP000683360"/>
    </source>
</evidence>
<dbReference type="GO" id="GO:0016926">
    <property type="term" value="P:protein desumoylation"/>
    <property type="evidence" value="ECO:0007669"/>
    <property type="project" value="TreeGrafter"/>
</dbReference>
<protein>
    <recommendedName>
        <fullName evidence="5">Ubiquitin-like protease family profile domain-containing protein</fullName>
    </recommendedName>
</protein>
<dbReference type="Gene3D" id="3.40.395.10">
    <property type="entry name" value="Adenoviral Proteinase, Chain A"/>
    <property type="match status" value="1"/>
</dbReference>
<dbReference type="GO" id="GO:0006508">
    <property type="term" value="P:proteolysis"/>
    <property type="evidence" value="ECO:0007669"/>
    <property type="project" value="UniProtKB-KW"/>
</dbReference>
<dbReference type="EMBL" id="CAJPWZ010002875">
    <property type="protein sequence ID" value="CAG2246615.1"/>
    <property type="molecule type" value="Genomic_DNA"/>
</dbReference>
<gene>
    <name evidence="6" type="ORF">MEDL_58575</name>
</gene>
<evidence type="ECO:0000256" key="2">
    <source>
        <dbReference type="ARBA" id="ARBA00022670"/>
    </source>
</evidence>
<comment type="caution">
    <text evidence="6">The sequence shown here is derived from an EMBL/GenBank/DDBJ whole genome shotgun (WGS) entry which is preliminary data.</text>
</comment>
<evidence type="ECO:0000256" key="1">
    <source>
        <dbReference type="ARBA" id="ARBA00005234"/>
    </source>
</evidence>
<dbReference type="InterPro" id="IPR038765">
    <property type="entry name" value="Papain-like_cys_pep_sf"/>
</dbReference>
<dbReference type="GO" id="GO:0016929">
    <property type="term" value="F:deSUMOylase activity"/>
    <property type="evidence" value="ECO:0007669"/>
    <property type="project" value="TreeGrafter"/>
</dbReference>
<dbReference type="SUPFAM" id="SSF54001">
    <property type="entry name" value="Cysteine proteinases"/>
    <property type="match status" value="1"/>
</dbReference>
<proteinExistence type="inferred from homology"/>
<dbReference type="GO" id="GO:0005634">
    <property type="term" value="C:nucleus"/>
    <property type="evidence" value="ECO:0007669"/>
    <property type="project" value="TreeGrafter"/>
</dbReference>
<dbReference type="AlphaFoldDB" id="A0A8S3UJR4"/>
<keyword evidence="3" id="KW-0378">Hydrolase</keyword>
<evidence type="ECO:0000256" key="3">
    <source>
        <dbReference type="ARBA" id="ARBA00022801"/>
    </source>
</evidence>
<dbReference type="Pfam" id="PF02902">
    <property type="entry name" value="Peptidase_C48"/>
    <property type="match status" value="1"/>
</dbReference>
<accession>A0A8S3UJR4</accession>
<name>A0A8S3UJR4_MYTED</name>